<proteinExistence type="predicted"/>
<accession>A0A8D9GA10</accession>
<dbReference type="Proteomes" id="UP000694005">
    <property type="component" value="Chromosome A05"/>
</dbReference>
<name>A0A8D9GA10_BRACM</name>
<sequence>MPLSRFPFPKQIQDSAARDDVLYMKSNEVECTGLEKEMMRRKLKAWKYLRNVSWKFCRRVWRSYWCRMRNLILIVKSL</sequence>
<evidence type="ECO:0000313" key="1">
    <source>
        <dbReference type="EMBL" id="CAG7874800.1"/>
    </source>
</evidence>
<protein>
    <submittedName>
        <fullName evidence="1">Uncharacterized protein</fullName>
    </submittedName>
</protein>
<organism evidence="1 2">
    <name type="scientific">Brassica campestris</name>
    <name type="common">Field mustard</name>
    <dbReference type="NCBI Taxonomy" id="3711"/>
    <lineage>
        <taxon>Eukaryota</taxon>
        <taxon>Viridiplantae</taxon>
        <taxon>Streptophyta</taxon>
        <taxon>Embryophyta</taxon>
        <taxon>Tracheophyta</taxon>
        <taxon>Spermatophyta</taxon>
        <taxon>Magnoliopsida</taxon>
        <taxon>eudicotyledons</taxon>
        <taxon>Gunneridae</taxon>
        <taxon>Pentapetalae</taxon>
        <taxon>rosids</taxon>
        <taxon>malvids</taxon>
        <taxon>Brassicales</taxon>
        <taxon>Brassicaceae</taxon>
        <taxon>Brassiceae</taxon>
        <taxon>Brassica</taxon>
    </lineage>
</organism>
<dbReference type="AlphaFoldDB" id="A0A8D9GA10"/>
<gene>
    <name evidence="1" type="ORF">BRAPAZ1V2_A05P13210.2</name>
</gene>
<reference evidence="1 2" key="1">
    <citation type="submission" date="2021-07" db="EMBL/GenBank/DDBJ databases">
        <authorList>
            <consortium name="Genoscope - CEA"/>
            <person name="William W."/>
        </authorList>
    </citation>
    <scope>NUCLEOTIDE SEQUENCE [LARGE SCALE GENOMIC DNA]</scope>
</reference>
<dbReference type="Gramene" id="A05p13210.2_BraZ1">
    <property type="protein sequence ID" value="A05p13210.2_BraZ1.CDS"/>
    <property type="gene ID" value="A05g13210.2_BraZ1"/>
</dbReference>
<dbReference type="EMBL" id="LS974621">
    <property type="protein sequence ID" value="CAG7874800.1"/>
    <property type="molecule type" value="Genomic_DNA"/>
</dbReference>
<evidence type="ECO:0000313" key="2">
    <source>
        <dbReference type="Proteomes" id="UP000694005"/>
    </source>
</evidence>